<comment type="caution">
    <text evidence="5">The sequence shown here is derived from an EMBL/GenBank/DDBJ whole genome shotgun (WGS) entry which is preliminary data.</text>
</comment>
<evidence type="ECO:0000313" key="6">
    <source>
        <dbReference type="Proteomes" id="UP001224775"/>
    </source>
</evidence>
<evidence type="ECO:0000256" key="1">
    <source>
        <dbReference type="ARBA" id="ARBA00023054"/>
    </source>
</evidence>
<feature type="region of interest" description="Disordered" evidence="3">
    <location>
        <begin position="168"/>
        <end position="192"/>
    </location>
</feature>
<sequence length="448" mass="53914">MNTIGRSDLDRIRSSSCIDDEDRNPGSRSRELKKLSNSRVACWEDTLAAKRKARLEWKSEKAKKGEQRQQALDAEEAKLQEKARIDRLQHADSLILEQTEKLRNFRSQQLLVETLNERDDQMVQKEERRKRDIEEEKLWHRTVMNDIKNSEQKRKVDVARDRQKSMELAKDLSLQKQERERQLQLDNHRRQQEEKYKIHQIAEDNKAAEQAEIQQKLQRKEKAKAEMLHNEMILRQKREELLKQEQEETKRCEGELERRIKMSVARARLEKEHFHQKQAMRKVLSDRASNDLKQRAEREFEIFERDQQLKHQKDMKQAEEARRKQELARIEIDKSRKEQLQLKKQQLEADRQLSKLYTDERERITRQQHVAAQEKELAKRRENIECRKIQEQQAQENAKRRALKEAERLQQEQQVLQKVKQEDDIFAQFALKEIERFKAKGKGGTNLL</sequence>
<feature type="non-terminal residue" evidence="5">
    <location>
        <position position="1"/>
    </location>
</feature>
<name>A0AAD8YL02_9STRA</name>
<proteinExistence type="predicted"/>
<organism evidence="5 6">
    <name type="scientific">Skeletonema marinoi</name>
    <dbReference type="NCBI Taxonomy" id="267567"/>
    <lineage>
        <taxon>Eukaryota</taxon>
        <taxon>Sar</taxon>
        <taxon>Stramenopiles</taxon>
        <taxon>Ochrophyta</taxon>
        <taxon>Bacillariophyta</taxon>
        <taxon>Coscinodiscophyceae</taxon>
        <taxon>Thalassiosirophycidae</taxon>
        <taxon>Thalassiosirales</taxon>
        <taxon>Skeletonemataceae</taxon>
        <taxon>Skeletonema</taxon>
        <taxon>Skeletonema marinoi-dohrnii complex</taxon>
    </lineage>
</organism>
<evidence type="ECO:0000259" key="4">
    <source>
        <dbReference type="Pfam" id="PF13868"/>
    </source>
</evidence>
<reference evidence="5" key="1">
    <citation type="submission" date="2023-06" db="EMBL/GenBank/DDBJ databases">
        <title>Survivors Of The Sea: Transcriptome response of Skeletonema marinoi to long-term dormancy.</title>
        <authorList>
            <person name="Pinder M.I.M."/>
            <person name="Kourtchenko O."/>
            <person name="Robertson E.K."/>
            <person name="Larsson T."/>
            <person name="Maumus F."/>
            <person name="Osuna-Cruz C.M."/>
            <person name="Vancaester E."/>
            <person name="Stenow R."/>
            <person name="Vandepoele K."/>
            <person name="Ploug H."/>
            <person name="Bruchert V."/>
            <person name="Godhe A."/>
            <person name="Topel M."/>
        </authorList>
    </citation>
    <scope>NUCLEOTIDE SEQUENCE</scope>
    <source>
        <strain evidence="5">R05AC</strain>
    </source>
</reference>
<evidence type="ECO:0000256" key="3">
    <source>
        <dbReference type="SAM" id="MobiDB-lite"/>
    </source>
</evidence>
<gene>
    <name evidence="5" type="ORF">QTG54_000445</name>
</gene>
<accession>A0AAD8YL02</accession>
<feature type="coiled-coil region" evidence="2">
    <location>
        <begin position="318"/>
        <end position="422"/>
    </location>
</feature>
<dbReference type="PANTHER" id="PTHR28663">
    <property type="entry name" value="COILED-COIL DOMAIN-CONTAINING PROTEIN 173"/>
    <property type="match status" value="1"/>
</dbReference>
<dbReference type="InterPro" id="IPR043597">
    <property type="entry name" value="TPH_dom"/>
</dbReference>
<dbReference type="Pfam" id="PF13868">
    <property type="entry name" value="TPH"/>
    <property type="match status" value="1"/>
</dbReference>
<feature type="domain" description="Trichohyalin-plectin-homology" evidence="4">
    <location>
        <begin position="96"/>
        <end position="439"/>
    </location>
</feature>
<feature type="compositionally biased region" description="Basic and acidic residues" evidence="3">
    <location>
        <begin position="176"/>
        <end position="192"/>
    </location>
</feature>
<dbReference type="InterPro" id="IPR039986">
    <property type="entry name" value="CFAP210"/>
</dbReference>
<dbReference type="PANTHER" id="PTHR28663:SF1">
    <property type="entry name" value="CILIA- AND FLAGELLA- ASSOCIATED PROTEIN 210"/>
    <property type="match status" value="1"/>
</dbReference>
<dbReference type="AlphaFoldDB" id="A0AAD8YL02"/>
<protein>
    <recommendedName>
        <fullName evidence="4">Trichohyalin-plectin-homology domain-containing protein</fullName>
    </recommendedName>
</protein>
<evidence type="ECO:0000313" key="5">
    <source>
        <dbReference type="EMBL" id="KAK1748506.1"/>
    </source>
</evidence>
<keyword evidence="1 2" id="KW-0175">Coiled coil</keyword>
<dbReference type="EMBL" id="JATAAI010000001">
    <property type="protein sequence ID" value="KAK1748506.1"/>
    <property type="molecule type" value="Genomic_DNA"/>
</dbReference>
<evidence type="ECO:0000256" key="2">
    <source>
        <dbReference type="SAM" id="Coils"/>
    </source>
</evidence>
<dbReference type="Proteomes" id="UP001224775">
    <property type="component" value="Unassembled WGS sequence"/>
</dbReference>
<keyword evidence="6" id="KW-1185">Reference proteome</keyword>